<evidence type="ECO:0000256" key="5">
    <source>
        <dbReference type="ARBA" id="ARBA00035648"/>
    </source>
</evidence>
<dbReference type="Pfam" id="PF03755">
    <property type="entry name" value="YicC-like_N"/>
    <property type="match status" value="1"/>
</dbReference>
<dbReference type="InterPro" id="IPR013551">
    <property type="entry name" value="YicC-like_C"/>
</dbReference>
<dbReference type="PANTHER" id="PTHR30636">
    <property type="entry name" value="UPF0701 PROTEIN YICC"/>
    <property type="match status" value="1"/>
</dbReference>
<dbReference type="InterPro" id="IPR005229">
    <property type="entry name" value="YicC/YloC-like"/>
</dbReference>
<dbReference type="RefSeq" id="WP_245033820.1">
    <property type="nucleotide sequence ID" value="NZ_CP095075.1"/>
</dbReference>
<evidence type="ECO:0000256" key="3">
    <source>
        <dbReference type="ARBA" id="ARBA00022759"/>
    </source>
</evidence>
<keyword evidence="3" id="KW-0255">Endonuclease</keyword>
<proteinExistence type="inferred from homology"/>
<evidence type="ECO:0000313" key="9">
    <source>
        <dbReference type="Proteomes" id="UP000830326"/>
    </source>
</evidence>
<sequence length="289" mass="33606">MTGYGRYTVEAENTALTIELRSVNHRFLDISPKIPRSFLFLEEAMKRQIKDKLHRGRIDLYITVEGENLLDKRLEADDLLLDQYINKLNSIQEQYRLTGEISIDMVTRLDGIFTVQERDHKSDQMKEAVLEALSHSISDLVEMRRQEGKRLAEELISRLAAVKHIVADIEDRRPVVMNEYRDKILTRIETFLREEINPEETRVLQEVALLAEKGDITEEVTRLYSHIDQFEKTLQKPGAIGRTLDFIVQEMHREINTIGSKSNDSQLSNEVVALKSEVEKMKEQLQNIE</sequence>
<comment type="cofactor">
    <cofactor evidence="1">
        <name>a divalent metal cation</name>
        <dbReference type="ChEBI" id="CHEBI:60240"/>
    </cofactor>
</comment>
<feature type="domain" description="Endoribonuclease YicC-like C-terminal" evidence="7">
    <location>
        <begin position="169"/>
        <end position="289"/>
    </location>
</feature>
<dbReference type="PANTHER" id="PTHR30636:SF3">
    <property type="entry name" value="UPF0701 PROTEIN YICC"/>
    <property type="match status" value="1"/>
</dbReference>
<accession>A0ABY4HDS6</accession>
<evidence type="ECO:0000259" key="7">
    <source>
        <dbReference type="Pfam" id="PF08340"/>
    </source>
</evidence>
<keyword evidence="9" id="KW-1185">Reference proteome</keyword>
<feature type="domain" description="Endoribonuclease YicC-like N-terminal" evidence="6">
    <location>
        <begin position="1"/>
        <end position="152"/>
    </location>
</feature>
<dbReference type="InterPro" id="IPR013527">
    <property type="entry name" value="YicC-like_N"/>
</dbReference>
<dbReference type="Pfam" id="PF08340">
    <property type="entry name" value="YicC-like_C"/>
    <property type="match status" value="1"/>
</dbReference>
<gene>
    <name evidence="8" type="ORF">MUO15_04515</name>
</gene>
<dbReference type="NCBIfam" id="TIGR00255">
    <property type="entry name" value="YicC/YloC family endoribonuclease"/>
    <property type="match status" value="1"/>
</dbReference>
<evidence type="ECO:0000259" key="6">
    <source>
        <dbReference type="Pfam" id="PF03755"/>
    </source>
</evidence>
<keyword evidence="2" id="KW-0540">Nuclease</keyword>
<dbReference type="Proteomes" id="UP000830326">
    <property type="component" value="Chromosome"/>
</dbReference>
<name>A0ABY4HDS6_9BACI</name>
<evidence type="ECO:0000256" key="2">
    <source>
        <dbReference type="ARBA" id="ARBA00022722"/>
    </source>
</evidence>
<evidence type="ECO:0000256" key="4">
    <source>
        <dbReference type="ARBA" id="ARBA00022801"/>
    </source>
</evidence>
<protein>
    <submittedName>
        <fullName evidence="8">YicC family protein</fullName>
    </submittedName>
</protein>
<organism evidence="8 9">
    <name type="scientific">Halobacillus amylolyticus</name>
    <dbReference type="NCBI Taxonomy" id="2932259"/>
    <lineage>
        <taxon>Bacteria</taxon>
        <taxon>Bacillati</taxon>
        <taxon>Bacillota</taxon>
        <taxon>Bacilli</taxon>
        <taxon>Bacillales</taxon>
        <taxon>Bacillaceae</taxon>
        <taxon>Halobacillus</taxon>
    </lineage>
</organism>
<evidence type="ECO:0000256" key="1">
    <source>
        <dbReference type="ARBA" id="ARBA00001968"/>
    </source>
</evidence>
<keyword evidence="4" id="KW-0378">Hydrolase</keyword>
<comment type="similarity">
    <text evidence="5">Belongs to the YicC/YloC family.</text>
</comment>
<dbReference type="EMBL" id="CP095075">
    <property type="protein sequence ID" value="UOR12784.1"/>
    <property type="molecule type" value="Genomic_DNA"/>
</dbReference>
<reference evidence="8" key="1">
    <citation type="submission" date="2022-04" db="EMBL/GenBank/DDBJ databases">
        <title>Halobacillus sp. isolated from saltern.</title>
        <authorList>
            <person name="Won M."/>
            <person name="Lee C.-M."/>
            <person name="Woen H.-Y."/>
            <person name="Kwon S.-W."/>
        </authorList>
    </citation>
    <scope>NUCLEOTIDE SEQUENCE</scope>
    <source>
        <strain evidence="8">SSHM10-5</strain>
    </source>
</reference>
<evidence type="ECO:0000313" key="8">
    <source>
        <dbReference type="EMBL" id="UOR12784.1"/>
    </source>
</evidence>